<name>A0A9D5HLE1_9LILI</name>
<feature type="transmembrane region" description="Helical" evidence="1">
    <location>
        <begin position="39"/>
        <end position="59"/>
    </location>
</feature>
<comment type="caution">
    <text evidence="2">The sequence shown here is derived from an EMBL/GenBank/DDBJ whole genome shotgun (WGS) entry which is preliminary data.</text>
</comment>
<reference evidence="2" key="2">
    <citation type="journal article" date="2022" name="Hortic Res">
        <title>The genome of Dioscorea zingiberensis sheds light on the biosynthesis, origin and evolution of the medicinally important diosgenin saponins.</title>
        <authorList>
            <person name="Li Y."/>
            <person name="Tan C."/>
            <person name="Li Z."/>
            <person name="Guo J."/>
            <person name="Li S."/>
            <person name="Chen X."/>
            <person name="Wang C."/>
            <person name="Dai X."/>
            <person name="Yang H."/>
            <person name="Song W."/>
            <person name="Hou L."/>
            <person name="Xu J."/>
            <person name="Tong Z."/>
            <person name="Xu A."/>
            <person name="Yuan X."/>
            <person name="Wang W."/>
            <person name="Yang Q."/>
            <person name="Chen L."/>
            <person name="Sun Z."/>
            <person name="Wang K."/>
            <person name="Pan B."/>
            <person name="Chen J."/>
            <person name="Bao Y."/>
            <person name="Liu F."/>
            <person name="Qi X."/>
            <person name="Gang D.R."/>
            <person name="Wen J."/>
            <person name="Li J."/>
        </authorList>
    </citation>
    <scope>NUCLEOTIDE SEQUENCE</scope>
    <source>
        <strain evidence="2">Dzin_1.0</strain>
    </source>
</reference>
<evidence type="ECO:0000256" key="1">
    <source>
        <dbReference type="SAM" id="Phobius"/>
    </source>
</evidence>
<dbReference type="EMBL" id="JAGGNH010000002">
    <property type="protein sequence ID" value="KAJ0980763.1"/>
    <property type="molecule type" value="Genomic_DNA"/>
</dbReference>
<evidence type="ECO:0000313" key="2">
    <source>
        <dbReference type="EMBL" id="KAJ0980763.1"/>
    </source>
</evidence>
<feature type="non-terminal residue" evidence="2">
    <location>
        <position position="1"/>
    </location>
</feature>
<sequence length="67" mass="7517">ETTRKESRISLDCELCLIISPLICSSLEFPQSHTFSIRLAGHSCLILLFDLLVLFPFGWNAIGAHLE</sequence>
<keyword evidence="3" id="KW-1185">Reference proteome</keyword>
<dbReference type="AlphaFoldDB" id="A0A9D5HLE1"/>
<organism evidence="2 3">
    <name type="scientific">Dioscorea zingiberensis</name>
    <dbReference type="NCBI Taxonomy" id="325984"/>
    <lineage>
        <taxon>Eukaryota</taxon>
        <taxon>Viridiplantae</taxon>
        <taxon>Streptophyta</taxon>
        <taxon>Embryophyta</taxon>
        <taxon>Tracheophyta</taxon>
        <taxon>Spermatophyta</taxon>
        <taxon>Magnoliopsida</taxon>
        <taxon>Liliopsida</taxon>
        <taxon>Dioscoreales</taxon>
        <taxon>Dioscoreaceae</taxon>
        <taxon>Dioscorea</taxon>
    </lineage>
</organism>
<keyword evidence="1" id="KW-0812">Transmembrane</keyword>
<keyword evidence="1" id="KW-1133">Transmembrane helix</keyword>
<dbReference type="Proteomes" id="UP001085076">
    <property type="component" value="Miscellaneous, Linkage group lg02"/>
</dbReference>
<accession>A0A9D5HLE1</accession>
<keyword evidence="1" id="KW-0472">Membrane</keyword>
<gene>
    <name evidence="2" type="ORF">J5N97_009018</name>
</gene>
<feature type="non-terminal residue" evidence="2">
    <location>
        <position position="67"/>
    </location>
</feature>
<reference evidence="2" key="1">
    <citation type="submission" date="2021-03" db="EMBL/GenBank/DDBJ databases">
        <authorList>
            <person name="Li Z."/>
            <person name="Yang C."/>
        </authorList>
    </citation>
    <scope>NUCLEOTIDE SEQUENCE</scope>
    <source>
        <strain evidence="2">Dzin_1.0</strain>
        <tissue evidence="2">Leaf</tissue>
    </source>
</reference>
<protein>
    <submittedName>
        <fullName evidence="2">Uncharacterized protein</fullName>
    </submittedName>
</protein>
<evidence type="ECO:0000313" key="3">
    <source>
        <dbReference type="Proteomes" id="UP001085076"/>
    </source>
</evidence>
<proteinExistence type="predicted"/>